<reference evidence="1 2" key="1">
    <citation type="journal article" date="2015" name="Genome Biol. Evol.">
        <title>Phylogenomic analyses indicate that early fungi evolved digesting cell walls of algal ancestors of land plants.</title>
        <authorList>
            <person name="Chang Y."/>
            <person name="Wang S."/>
            <person name="Sekimoto S."/>
            <person name="Aerts A.L."/>
            <person name="Choi C."/>
            <person name="Clum A."/>
            <person name="LaButti K.M."/>
            <person name="Lindquist E.A."/>
            <person name="Yee Ngan C."/>
            <person name="Ohm R.A."/>
            <person name="Salamov A.A."/>
            <person name="Grigoriev I.V."/>
            <person name="Spatafora J.W."/>
            <person name="Berbee M.L."/>
        </authorList>
    </citation>
    <scope>NUCLEOTIDE SEQUENCE [LARGE SCALE GENOMIC DNA]</scope>
    <source>
        <strain evidence="1 2">NRRL 1564</strain>
    </source>
</reference>
<protein>
    <submittedName>
        <fullName evidence="1">S-adenosyl-L-methionine-dependent methyltransferase</fullName>
    </submittedName>
</protein>
<dbReference type="PANTHER" id="PTHR47473:SF1">
    <property type="entry name" value="METHYLTRANSFERASE DOMAIN-CONTAINING PROTEIN"/>
    <property type="match status" value="1"/>
</dbReference>
<dbReference type="PANTHER" id="PTHR47473">
    <property type="entry name" value="BTA1P"/>
    <property type="match status" value="1"/>
</dbReference>
<evidence type="ECO:0000313" key="1">
    <source>
        <dbReference type="EMBL" id="PIA17578.1"/>
    </source>
</evidence>
<accession>A0A2G5BEY4</accession>
<keyword evidence="1" id="KW-0489">Methyltransferase</keyword>
<evidence type="ECO:0000313" key="2">
    <source>
        <dbReference type="Proteomes" id="UP000242474"/>
    </source>
</evidence>
<name>A0A2G5BEY4_COERN</name>
<dbReference type="EMBL" id="KZ303494">
    <property type="protein sequence ID" value="PIA17578.1"/>
    <property type="molecule type" value="Genomic_DNA"/>
</dbReference>
<dbReference type="Proteomes" id="UP000242474">
    <property type="component" value="Unassembled WGS sequence"/>
</dbReference>
<keyword evidence="1" id="KW-0808">Transferase</keyword>
<dbReference type="CDD" id="cd02440">
    <property type="entry name" value="AdoMet_MTases"/>
    <property type="match status" value="1"/>
</dbReference>
<dbReference type="InterPro" id="IPR029063">
    <property type="entry name" value="SAM-dependent_MTases_sf"/>
</dbReference>
<dbReference type="AlphaFoldDB" id="A0A2G5BEY4"/>
<dbReference type="OrthoDB" id="10253390at2759"/>
<dbReference type="Pfam" id="PF13489">
    <property type="entry name" value="Methyltransf_23"/>
    <property type="match status" value="1"/>
</dbReference>
<dbReference type="InterPro" id="IPR021829">
    <property type="entry name" value="DUF3419"/>
</dbReference>
<sequence>MVIVFLFNHRVRVTIIFAYNCFIRPLGQNTTQQGRLDKFYKNQAKVYDVTRSRLLRGRRTMLRLCAAEVQKNTTHKQGLVWIDLGGGTGWNIEQMCKYLDNNLFKRIYLVDLCRPLCNIAEQRFKEKGWHNIRVICQDASHFVLPVEDSENGADLITMSYSLSMIDNFYSVISNVRKLLRSQSGIFGVVDFYVSDSSDMAVNHSNAIGSSRYKCNWFTRVFWQHWFELDHVYLYPSRRNYLEHCFDTLKVINERNHFIIPYLVQIPYYIWLGANLSPSKENNSKVESRKALKQMPTRFSIHSPLINNKGWTRFPYNASGPEHVQFKTYIYGFTWEDPKVDIDFLDLQSGDNIMVITSAGDNALAYATQAEKLTIHCVDMNPCQNHLFELKLAALCTMDYEGFWKMFGTGKLSDFERILDLNLSSFLSLPSYEYWRANTSVFNPSHNSIFKKLTLLSSDNLYTTGYSGFALQCLKVVAKLLGVNDSIQQMALEQSLDSQIILWNQHIFRRLMQSFAVRLLDNRIAMWHLMGVPTNQWKMLHNEGSMSQYVRDTIDPVATSTTFSQENYFYHLLIKQQYSRHCCPEYLTKTGFCKLKQVTSDPTHTTFYIHTATIIDTLQKMEPGTLSKAVLMDHMDWFAPNEAELEIKALCRALKQNGMVLWRSVARIPWYISNFEKNGFAVEALSIRQPNTQIALDRVNMYASLYKATKL</sequence>
<dbReference type="GO" id="GO:0008168">
    <property type="term" value="F:methyltransferase activity"/>
    <property type="evidence" value="ECO:0007669"/>
    <property type="project" value="UniProtKB-KW"/>
</dbReference>
<dbReference type="STRING" id="763665.A0A2G5BEY4"/>
<proteinExistence type="predicted"/>
<organism evidence="1 2">
    <name type="scientific">Coemansia reversa (strain ATCC 12441 / NRRL 1564)</name>
    <dbReference type="NCBI Taxonomy" id="763665"/>
    <lineage>
        <taxon>Eukaryota</taxon>
        <taxon>Fungi</taxon>
        <taxon>Fungi incertae sedis</taxon>
        <taxon>Zoopagomycota</taxon>
        <taxon>Kickxellomycotina</taxon>
        <taxon>Kickxellomycetes</taxon>
        <taxon>Kickxellales</taxon>
        <taxon>Kickxellaceae</taxon>
        <taxon>Coemansia</taxon>
    </lineage>
</organism>
<gene>
    <name evidence="1" type="ORF">COEREDRAFT_71938</name>
</gene>
<dbReference type="GO" id="GO:0032259">
    <property type="term" value="P:methylation"/>
    <property type="evidence" value="ECO:0007669"/>
    <property type="project" value="UniProtKB-KW"/>
</dbReference>
<dbReference type="SUPFAM" id="SSF53335">
    <property type="entry name" value="S-adenosyl-L-methionine-dependent methyltransferases"/>
    <property type="match status" value="1"/>
</dbReference>
<keyword evidence="2" id="KW-1185">Reference proteome</keyword>
<dbReference type="Gene3D" id="3.40.50.150">
    <property type="entry name" value="Vaccinia Virus protein VP39"/>
    <property type="match status" value="1"/>
</dbReference>
<dbReference type="Pfam" id="PF11899">
    <property type="entry name" value="DUF3419"/>
    <property type="match status" value="1"/>
</dbReference>